<sequence length="734" mass="76649">MTRILKGCLLATALFFSACANDADFDGVPAAQDCNDANGQIRPGAPETCDAVDNDCDGWIDEGLNCPGVGTDTATDAACEAKWALDADGDGYTLEGSETCVSGLAGYVLVSAEADCDDRNPDVNPAGVEVECDGIDNDCNQSIDDNAVEAPVWLLDADGDGYGDVAKSKKSCAQPAGYVVATEIDCNDANPIVHPGATEICDNVDTDCDGITDDDESTDAVTLYADGDGDGFGWSGHSRVTKCDPKSVGYSADNTDCDDLEASVNPGADEVCDLIDNDCDGKIDDLDPSVTDQELWYADGDHDGYGNKRGTKHACFVPRDYVADNTDCNDDFASAKPGAVETCDDIDNDCDGLVDEAGATGELQWYPDNDYDSYGTAIGVVTACNRPIVGHYMAQSDVNHASDCNDRNETVNPGALEQCDLIDHNCDGNAGGTTEPFYRDQDGDGYGNSADVVNNCAQPSGYVKLSTDCNDNVASVHPGATEICDGIDNNCNGQVDTDAVQTSWYADADGDGYGAKTGAISSCTQPSGRVQDNNDCNDAVVTVHPGATEVCDDAVDNNCNGQTDAGDAQCGGQEPVVTGRVCDPTVTGSCTMQITCSAGNTPSTMRVCVSGKARSSVVPGSENAPGADTSTGSLLREDGNFMTKYFVLFYDRYSSGFGVGVDTSRPIYTTTTNQYCAELPRGDWFPALEGQTGTLVVEADLNLEKVEISSGSELCQINTTGVGGASGFVTYVGQ</sequence>
<proteinExistence type="predicted"/>
<evidence type="ECO:0000256" key="1">
    <source>
        <dbReference type="SAM" id="SignalP"/>
    </source>
</evidence>
<dbReference type="Proteomes" id="UP000231263">
    <property type="component" value="Unassembled WGS sequence"/>
</dbReference>
<evidence type="ECO:0000313" key="3">
    <source>
        <dbReference type="Proteomes" id="UP000231263"/>
    </source>
</evidence>
<dbReference type="EMBL" id="PFWT01000026">
    <property type="protein sequence ID" value="PJA45723.1"/>
    <property type="molecule type" value="Genomic_DNA"/>
</dbReference>
<dbReference type="PROSITE" id="PS51257">
    <property type="entry name" value="PROKAR_LIPOPROTEIN"/>
    <property type="match status" value="1"/>
</dbReference>
<feature type="signal peptide" evidence="1">
    <location>
        <begin position="1"/>
        <end position="20"/>
    </location>
</feature>
<keyword evidence="1" id="KW-0732">Signal</keyword>
<organism evidence="2 3">
    <name type="scientific">Candidatus Uhrbacteria bacterium CG_4_9_14_3_um_filter_41_35</name>
    <dbReference type="NCBI Taxonomy" id="1975034"/>
    <lineage>
        <taxon>Bacteria</taxon>
        <taxon>Candidatus Uhriibacteriota</taxon>
    </lineage>
</organism>
<protein>
    <submittedName>
        <fullName evidence="2">Uncharacterized protein</fullName>
    </submittedName>
</protein>
<feature type="chain" id="PRO_5014721264" evidence="1">
    <location>
        <begin position="21"/>
        <end position="734"/>
    </location>
</feature>
<comment type="caution">
    <text evidence="2">The sequence shown here is derived from an EMBL/GenBank/DDBJ whole genome shotgun (WGS) entry which is preliminary data.</text>
</comment>
<name>A0A2M7XCY1_9BACT</name>
<evidence type="ECO:0000313" key="2">
    <source>
        <dbReference type="EMBL" id="PJA45723.1"/>
    </source>
</evidence>
<dbReference type="AlphaFoldDB" id="A0A2M7XCY1"/>
<dbReference type="InterPro" id="IPR021655">
    <property type="entry name" value="Put_metal-bd"/>
</dbReference>
<accession>A0A2M7XCY1</accession>
<reference evidence="3" key="1">
    <citation type="submission" date="2017-09" db="EMBL/GenBank/DDBJ databases">
        <title>Depth-based differentiation of microbial function through sediment-hosted aquifers and enrichment of novel symbionts in the deep terrestrial subsurface.</title>
        <authorList>
            <person name="Probst A.J."/>
            <person name="Ladd B."/>
            <person name="Jarett J.K."/>
            <person name="Geller-Mcgrath D.E."/>
            <person name="Sieber C.M.K."/>
            <person name="Emerson J.B."/>
            <person name="Anantharaman K."/>
            <person name="Thomas B.C."/>
            <person name="Malmstrom R."/>
            <person name="Stieglmeier M."/>
            <person name="Klingl A."/>
            <person name="Woyke T."/>
            <person name="Ryan C.M."/>
            <person name="Banfield J.F."/>
        </authorList>
    </citation>
    <scope>NUCLEOTIDE SEQUENCE [LARGE SCALE GENOMIC DNA]</scope>
</reference>
<gene>
    <name evidence="2" type="ORF">CO173_04705</name>
</gene>
<dbReference type="Pfam" id="PF11617">
    <property type="entry name" value="Cu-binding_MopE"/>
    <property type="match status" value="8"/>
</dbReference>